<evidence type="ECO:0000313" key="1">
    <source>
        <dbReference type="EMBL" id="QGZ42690.1"/>
    </source>
</evidence>
<dbReference type="Proteomes" id="UP000315112">
    <property type="component" value="Unassembled WGS sequence"/>
</dbReference>
<organism evidence="2 3">
    <name type="scientific">Pseudoduganella flava</name>
    <dbReference type="NCBI Taxonomy" id="871742"/>
    <lineage>
        <taxon>Bacteria</taxon>
        <taxon>Pseudomonadati</taxon>
        <taxon>Pseudomonadota</taxon>
        <taxon>Betaproteobacteria</taxon>
        <taxon>Burkholderiales</taxon>
        <taxon>Oxalobacteraceae</taxon>
        <taxon>Telluria group</taxon>
        <taxon>Pseudoduganella</taxon>
    </lineage>
</organism>
<dbReference type="AlphaFoldDB" id="A0A562PIN2"/>
<gene>
    <name evidence="1" type="ORF">GO485_29095</name>
    <name evidence="2" type="ORF">IP92_04911</name>
</gene>
<evidence type="ECO:0000313" key="3">
    <source>
        <dbReference type="Proteomes" id="UP000315112"/>
    </source>
</evidence>
<dbReference type="RefSeq" id="WP_145880217.1">
    <property type="nucleotide sequence ID" value="NZ_CP046904.1"/>
</dbReference>
<evidence type="ECO:0008006" key="5">
    <source>
        <dbReference type="Google" id="ProtNLM"/>
    </source>
</evidence>
<evidence type="ECO:0000313" key="2">
    <source>
        <dbReference type="EMBL" id="TWI43856.1"/>
    </source>
</evidence>
<reference evidence="1 4" key="3">
    <citation type="submission" date="2019-12" db="EMBL/GenBank/DDBJ databases">
        <title>Draft Genome Sequences of Six Type Strains of the Genus Massilia.</title>
        <authorList>
            <person name="Miess H."/>
            <person name="Frediansyah A."/>
            <person name="Goeker M."/>
            <person name="Gross H."/>
        </authorList>
    </citation>
    <scope>NUCLEOTIDE SEQUENCE [LARGE SCALE GENOMIC DNA]</scope>
    <source>
        <strain evidence="1 4">DSM 26639</strain>
    </source>
</reference>
<proteinExistence type="predicted"/>
<dbReference type="Proteomes" id="UP000437862">
    <property type="component" value="Chromosome"/>
</dbReference>
<evidence type="ECO:0000313" key="4">
    <source>
        <dbReference type="Proteomes" id="UP000437862"/>
    </source>
</evidence>
<name>A0A562PIN2_9BURK</name>
<reference evidence="2 3" key="1">
    <citation type="journal article" date="2015" name="Stand. Genomic Sci.">
        <title>Genomic Encyclopedia of Bacterial and Archaeal Type Strains, Phase III: the genomes of soil and plant-associated and newly described type strains.</title>
        <authorList>
            <person name="Whitman W.B."/>
            <person name="Woyke T."/>
            <person name="Klenk H.P."/>
            <person name="Zhou Y."/>
            <person name="Lilburn T.G."/>
            <person name="Beck B.J."/>
            <person name="De Vos P."/>
            <person name="Vandamme P."/>
            <person name="Eisen J.A."/>
            <person name="Garrity G."/>
            <person name="Hugenholtz P."/>
            <person name="Kyrpides N.C."/>
        </authorList>
    </citation>
    <scope>NUCLEOTIDE SEQUENCE [LARGE SCALE GENOMIC DNA]</scope>
    <source>
        <strain evidence="2 3">CGMCC 1.10685</strain>
    </source>
</reference>
<sequence length="87" mass="10178">MKRTHTQQPPRYGHHERASVAVRIARFVRELTKAIRLQALSLQETRADEDFSYAASLHELSIARMNLIQRRRVKLAAKRMQIERGLV</sequence>
<dbReference type="EMBL" id="CP046904">
    <property type="protein sequence ID" value="QGZ42690.1"/>
    <property type="molecule type" value="Genomic_DNA"/>
</dbReference>
<keyword evidence="4" id="KW-1185">Reference proteome</keyword>
<reference evidence="2" key="2">
    <citation type="submission" date="2019-07" db="EMBL/GenBank/DDBJ databases">
        <authorList>
            <person name="Whitman W."/>
            <person name="Huntemann M."/>
            <person name="Clum A."/>
            <person name="Pillay M."/>
            <person name="Palaniappan K."/>
            <person name="Varghese N."/>
            <person name="Mikhailova N."/>
            <person name="Stamatis D."/>
            <person name="Reddy T."/>
            <person name="Daum C."/>
            <person name="Shapiro N."/>
            <person name="Ivanova N."/>
            <person name="Kyrpides N."/>
            <person name="Woyke T."/>
        </authorList>
    </citation>
    <scope>NUCLEOTIDE SEQUENCE</scope>
    <source>
        <strain evidence="2">CGMCC 1.10685</strain>
    </source>
</reference>
<accession>A0A562PIN2</accession>
<protein>
    <recommendedName>
        <fullName evidence="5">DUF465 domain-containing protein</fullName>
    </recommendedName>
</protein>
<dbReference type="EMBL" id="VLKW01000011">
    <property type="protein sequence ID" value="TWI43856.1"/>
    <property type="molecule type" value="Genomic_DNA"/>
</dbReference>